<protein>
    <submittedName>
        <fullName evidence="1">Uncharacterized protein</fullName>
    </submittedName>
</protein>
<proteinExistence type="predicted"/>
<name>A0A7J7DCK0_TRIWF</name>
<keyword evidence="2" id="KW-1185">Reference proteome</keyword>
<dbReference type="AlphaFoldDB" id="A0A7J7DCK0"/>
<accession>A0A7J7DCK0</accession>
<gene>
    <name evidence="1" type="ORF">HS088_TW08G00384</name>
</gene>
<dbReference type="Proteomes" id="UP000593562">
    <property type="component" value="Unassembled WGS sequence"/>
</dbReference>
<evidence type="ECO:0000313" key="1">
    <source>
        <dbReference type="EMBL" id="KAF5743796.1"/>
    </source>
</evidence>
<organism evidence="1 2">
    <name type="scientific">Tripterygium wilfordii</name>
    <name type="common">Thunder God vine</name>
    <dbReference type="NCBI Taxonomy" id="458696"/>
    <lineage>
        <taxon>Eukaryota</taxon>
        <taxon>Viridiplantae</taxon>
        <taxon>Streptophyta</taxon>
        <taxon>Embryophyta</taxon>
        <taxon>Tracheophyta</taxon>
        <taxon>Spermatophyta</taxon>
        <taxon>Magnoliopsida</taxon>
        <taxon>eudicotyledons</taxon>
        <taxon>Gunneridae</taxon>
        <taxon>Pentapetalae</taxon>
        <taxon>rosids</taxon>
        <taxon>fabids</taxon>
        <taxon>Celastrales</taxon>
        <taxon>Celastraceae</taxon>
        <taxon>Tripterygium</taxon>
    </lineage>
</organism>
<sequence>MSTSMFLRASLCSVQKTNQSPMRSHSQVWGWGGLISGHRVMVQLNGAMEFI</sequence>
<comment type="caution">
    <text evidence="1">The sequence shown here is derived from an EMBL/GenBank/DDBJ whole genome shotgun (WGS) entry which is preliminary data.</text>
</comment>
<evidence type="ECO:0000313" key="2">
    <source>
        <dbReference type="Proteomes" id="UP000593562"/>
    </source>
</evidence>
<dbReference type="EMBL" id="JAAARO010000008">
    <property type="protein sequence ID" value="KAF5743796.1"/>
    <property type="molecule type" value="Genomic_DNA"/>
</dbReference>
<reference evidence="1 2" key="1">
    <citation type="journal article" date="2020" name="Nat. Commun.">
        <title>Genome of Tripterygium wilfordii and identification of cytochrome P450 involved in triptolide biosynthesis.</title>
        <authorList>
            <person name="Tu L."/>
            <person name="Su P."/>
            <person name="Zhang Z."/>
            <person name="Gao L."/>
            <person name="Wang J."/>
            <person name="Hu T."/>
            <person name="Zhou J."/>
            <person name="Zhang Y."/>
            <person name="Zhao Y."/>
            <person name="Liu Y."/>
            <person name="Song Y."/>
            <person name="Tong Y."/>
            <person name="Lu Y."/>
            <person name="Yang J."/>
            <person name="Xu C."/>
            <person name="Jia M."/>
            <person name="Peters R.J."/>
            <person name="Huang L."/>
            <person name="Gao W."/>
        </authorList>
    </citation>
    <scope>NUCLEOTIDE SEQUENCE [LARGE SCALE GENOMIC DNA]</scope>
    <source>
        <strain evidence="2">cv. XIE 37</strain>
        <tissue evidence="1">Leaf</tissue>
    </source>
</reference>
<dbReference type="InParanoid" id="A0A7J7DCK0"/>